<dbReference type="Proteomes" id="UP000490922">
    <property type="component" value="Unassembled WGS sequence"/>
</dbReference>
<dbReference type="EMBL" id="WAEM01000006">
    <property type="protein sequence ID" value="KAB1155095.1"/>
    <property type="molecule type" value="Genomic_DNA"/>
</dbReference>
<dbReference type="NCBIfam" id="TIGR04131">
    <property type="entry name" value="Bac_Flav_CTERM"/>
    <property type="match status" value="1"/>
</dbReference>
<evidence type="ECO:0000256" key="1">
    <source>
        <dbReference type="SAM" id="SignalP"/>
    </source>
</evidence>
<keyword evidence="3" id="KW-1185">Reference proteome</keyword>
<reference evidence="2 3" key="1">
    <citation type="submission" date="2019-09" db="EMBL/GenBank/DDBJ databases">
        <title>Flavobacterium sp. nov., isolated from glacier ice.</title>
        <authorList>
            <person name="Liu Q."/>
        </authorList>
    </citation>
    <scope>NUCLEOTIDE SEQUENCE [LARGE SCALE GENOMIC DNA]</scope>
    <source>
        <strain evidence="2 3">NBRC 112527</strain>
    </source>
</reference>
<evidence type="ECO:0000313" key="3">
    <source>
        <dbReference type="Proteomes" id="UP000490922"/>
    </source>
</evidence>
<feature type="signal peptide" evidence="1">
    <location>
        <begin position="1"/>
        <end position="18"/>
    </location>
</feature>
<dbReference type="OrthoDB" id="9765926at2"/>
<gene>
    <name evidence="2" type="ORF">F6464_11800</name>
</gene>
<dbReference type="InterPro" id="IPR026341">
    <property type="entry name" value="T9SS_type_B"/>
</dbReference>
<feature type="chain" id="PRO_5029531356" evidence="1">
    <location>
        <begin position="19"/>
        <end position="1531"/>
    </location>
</feature>
<dbReference type="RefSeq" id="WP_151108075.1">
    <property type="nucleotide sequence ID" value="NZ_WAEM01000006.1"/>
</dbReference>
<name>A0A7J5AC38_9FLAO</name>
<comment type="caution">
    <text evidence="2">The sequence shown here is derived from an EMBL/GenBank/DDBJ whole genome shotgun (WGS) entry which is preliminary data.</text>
</comment>
<protein>
    <submittedName>
        <fullName evidence="2">T9SS type B sorting domain-containing protein</fullName>
    </submittedName>
</protein>
<dbReference type="Pfam" id="PF13585">
    <property type="entry name" value="CHU_C"/>
    <property type="match status" value="1"/>
</dbReference>
<dbReference type="NCBIfam" id="NF038133">
    <property type="entry name" value="choice_anch_L"/>
    <property type="match status" value="1"/>
</dbReference>
<accession>A0A7J5AC38</accession>
<keyword evidence="1" id="KW-0732">Signal</keyword>
<evidence type="ECO:0000313" key="2">
    <source>
        <dbReference type="EMBL" id="KAB1155095.1"/>
    </source>
</evidence>
<proteinExistence type="predicted"/>
<organism evidence="2 3">
    <name type="scientific">Flavobacterium luteum</name>
    <dbReference type="NCBI Taxonomy" id="2026654"/>
    <lineage>
        <taxon>Bacteria</taxon>
        <taxon>Pseudomonadati</taxon>
        <taxon>Bacteroidota</taxon>
        <taxon>Flavobacteriia</taxon>
        <taxon>Flavobacteriales</taxon>
        <taxon>Flavobacteriaceae</taxon>
        <taxon>Flavobacterium</taxon>
    </lineage>
</organism>
<sequence>MKKLIQLFILVISGNCFSQAITVNTNTYTVPQLVSTVLINSPCVSVVNVTSSTGTNFGSSNGIGYFTNSNPNFPMKSGVVLSTGTVTSAVGPNKTELNDGAANWPGDSDLEKTLFQSGITMNSTNATVLEFDFTPLSPNFSFDFLFASEEYGNFQCQFSDAFAFLLTDISTGITRNLAVVPNTNQPISVITIRDYLYNSSCPSANSEYFGSFNGNSAANSSATNFNGQTKLLNASAQLIPDTLYHIKLVIADRSDSGSDSAIFIASDSFNIGQDVLGQDLTIANKSAVCFGTTQILNTNLNPQNYNFSWTKNGVVIPDATTETLSITKAGVYGVTYEKKSKSCDAITDYISVEYLPQFITKNPINLVKCDTGAATYLFDLSLNSVVIKTGLNPLTEVTYYASLSDATSATNAIPLMYSSAPNETVYVRIKNHTNACFVIKTFKLLIIPSATAKQPNDMNECASEIGLTKATFKLSKQNYSILNGQSSSIYKVSYYLSLTDANNATNIINSNQAIFEDNTTIYARVENVNDNICFSTTNFKVFVNPLPLVDKLENVIACNSYTLPTLTNGEYFTGTNGSGTKLLAGDIINETKTINIFNKLGPLGCSSATSFKITVTDAQLEVPKSGTYCGKYGLPSVTFGDYFTESGGKGTKIPFGTSITSSQTIYFYFKSITAPYCEIDINFTITIIPIQEVGQFVNVFDCNSYKLPVLKVGNYYTQPKGSGTKLEAGTVITTSQRIYVYSTTGSPNYCTSGNSFEVVIGLNLPSEIAQCGSYKLPVLPVGKYYLEPAGHGNSIPAGTMISEDKKIYVYVPTSTFPNCTDNFSFNVSIGQPKIDVLENVVACESYTLPVLTIGNYYTGSNETGVKLDAGDKITTNQTIYIFKKSTAVCSNQSSFTVTINPKPQIDSRSDIDICNIYELTPLTHGEYFTGSGGTGTKLVAGTKITSSQTIYIYVLDPITKCSDENSFNLNISLIEADAPSNISACDSYTLPALKIGNYYSKSGGPKSGEGSFMKAGDVITTTQTIYVYSESGERINCSDENIFVVTINKTPKLVAIPDVNTCISYKLPEISIGNYFTGLLGTGTMLKEDDFVTSTQTINMYAQTATTPNCYDEKSFKVTIFKVDEVSNITICENYTLPTLKAGAYYSGPAGTGLRLAIGELITSSRTIYIYGQSPFNPICYDESSFVVTIIPKPIAYSAPNGLTTVCDEDGENDGITDFDLSKLDSTVLGNQKTSEFYVKYYATLEDAAKEKNSLNTTNLPVIYARVNNSLANSCYDIRNININVIKAPIPYPKGGIVCFDSKTNTLLNSYSIPSGLDSLNYTFKWLNASGKVVGTDSTYEAKLPGEYTLITTSKKSGCSSYPIVLEISPSEPAVVAFTVSEDFSDNQTITVDAKGIGGFYEYQLNSGSFQDSPIFENVSSGLHTITVNDRNGCGNSNVQVLVINYPKYFTPNGDGVNDTWNISSLSGQSDAKIKIYDRYGKMIKVIKPSETGWDGTFSGQNMPSSDYWFTIFYEKEGVISEFKSHFAMKR</sequence>
<dbReference type="InterPro" id="IPR049804">
    <property type="entry name" value="Choice_anch_L"/>
</dbReference>